<dbReference type="InterPro" id="IPR024747">
    <property type="entry name" value="Pyridox_Oxase-rel"/>
</dbReference>
<accession>A0ABW5J477</accession>
<evidence type="ECO:0000313" key="2">
    <source>
        <dbReference type="Proteomes" id="UP001597510"/>
    </source>
</evidence>
<dbReference type="Gene3D" id="2.30.110.10">
    <property type="entry name" value="Electron Transport, Fmn-binding Protein, Chain A"/>
    <property type="match status" value="1"/>
</dbReference>
<dbReference type="PANTHER" id="PTHR34071">
    <property type="entry name" value="5-NITROIMIDAZOLE ANTIBIOTICS RESISTANCE PROTEIN, NIMA-FAMILY-RELATED PROTEIN-RELATED"/>
    <property type="match status" value="1"/>
</dbReference>
<reference evidence="2" key="1">
    <citation type="journal article" date="2019" name="Int. J. Syst. Evol. Microbiol.">
        <title>The Global Catalogue of Microorganisms (GCM) 10K type strain sequencing project: providing services to taxonomists for standard genome sequencing and annotation.</title>
        <authorList>
            <consortium name="The Broad Institute Genomics Platform"/>
            <consortium name="The Broad Institute Genome Sequencing Center for Infectious Disease"/>
            <person name="Wu L."/>
            <person name="Ma J."/>
        </authorList>
    </citation>
    <scope>NUCLEOTIDE SEQUENCE [LARGE SCALE GENOMIC DNA]</scope>
    <source>
        <strain evidence="2">KCTC 52344</strain>
    </source>
</reference>
<protein>
    <submittedName>
        <fullName evidence="1">Pyridoxamine 5'-phosphate oxidase family protein</fullName>
    </submittedName>
</protein>
<dbReference type="PANTHER" id="PTHR34071:SF2">
    <property type="entry name" value="FLAVIN-NUCLEOTIDE-BINDING PROTEIN"/>
    <property type="match status" value="1"/>
</dbReference>
<dbReference type="Pfam" id="PF12900">
    <property type="entry name" value="Pyridox_ox_2"/>
    <property type="match status" value="1"/>
</dbReference>
<sequence length="182" mass="20809">MEDYSKKVRRKDRQETDEAFLIEMLEKSPACSVAIEKKGFPMMHVAFFVYDEANKEIIFHFSKHGYAGQLITDGKKACVSVYKYGKLYTAAKAVDFGCEYQSVIIYGKIRIVSHEAEHMAAMEMFFNKFFSHIPENTFEAMTAAQAKPIYVAKIKIDDWFGKEHLVPDGALDAFYYPASPVI</sequence>
<proteinExistence type="predicted"/>
<evidence type="ECO:0000313" key="1">
    <source>
        <dbReference type="EMBL" id="MFD2519979.1"/>
    </source>
</evidence>
<dbReference type="EMBL" id="JBHULC010000004">
    <property type="protein sequence ID" value="MFD2519979.1"/>
    <property type="molecule type" value="Genomic_DNA"/>
</dbReference>
<comment type="caution">
    <text evidence="1">The sequence shown here is derived from an EMBL/GenBank/DDBJ whole genome shotgun (WGS) entry which is preliminary data.</text>
</comment>
<dbReference type="Proteomes" id="UP001597510">
    <property type="component" value="Unassembled WGS sequence"/>
</dbReference>
<keyword evidence="2" id="KW-1185">Reference proteome</keyword>
<dbReference type="SUPFAM" id="SSF50475">
    <property type="entry name" value="FMN-binding split barrel"/>
    <property type="match status" value="1"/>
</dbReference>
<dbReference type="RefSeq" id="WP_340235388.1">
    <property type="nucleotide sequence ID" value="NZ_JBBEWC010000004.1"/>
</dbReference>
<dbReference type="InterPro" id="IPR012349">
    <property type="entry name" value="Split_barrel_FMN-bd"/>
</dbReference>
<organism evidence="1 2">
    <name type="scientific">Emticicia soli</name>
    <dbReference type="NCBI Taxonomy" id="2027878"/>
    <lineage>
        <taxon>Bacteria</taxon>
        <taxon>Pseudomonadati</taxon>
        <taxon>Bacteroidota</taxon>
        <taxon>Cytophagia</taxon>
        <taxon>Cytophagales</taxon>
        <taxon>Leadbetterellaceae</taxon>
        <taxon>Emticicia</taxon>
    </lineage>
</organism>
<name>A0ABW5J477_9BACT</name>
<gene>
    <name evidence="1" type="ORF">ACFSR2_03725</name>
</gene>